<dbReference type="Proteomes" id="UP000186351">
    <property type="component" value="Chromosome"/>
</dbReference>
<dbReference type="PROSITE" id="PS51257">
    <property type="entry name" value="PROKAR_LIPOPROTEIN"/>
    <property type="match status" value="1"/>
</dbReference>
<name>A0A1B1S820_9BACT</name>
<dbReference type="RefSeq" id="WP_068960310.1">
    <property type="nucleotide sequence ID" value="NZ_CAJTAP010000042.1"/>
</dbReference>
<evidence type="ECO:0000313" key="2">
    <source>
        <dbReference type="EMBL" id="TGY74612.1"/>
    </source>
</evidence>
<gene>
    <name evidence="1" type="ORF">A4V02_03925</name>
    <name evidence="2" type="ORF">E5333_06025</name>
</gene>
<accession>A0A1B1S820</accession>
<keyword evidence="3" id="KW-1185">Reference proteome</keyword>
<reference evidence="2 4" key="3">
    <citation type="submission" date="2019-04" db="EMBL/GenBank/DDBJ databases">
        <title>Microbes associate with the intestines of laboratory mice.</title>
        <authorList>
            <person name="Navarre W."/>
            <person name="Wong E."/>
            <person name="Huang K."/>
            <person name="Tropini C."/>
            <person name="Ng K."/>
            <person name="Yu B."/>
        </authorList>
    </citation>
    <scope>NUCLEOTIDE SEQUENCE [LARGE SCALE GENOMIC DNA]</scope>
    <source>
        <strain evidence="2 4">NM06_A21</strain>
    </source>
</reference>
<dbReference type="KEGG" id="pary:A4V02_03925"/>
<reference evidence="1" key="2">
    <citation type="submission" date="2017-04" db="EMBL/GenBank/DDBJ databases">
        <title>Complete Genome Sequences of Twelve Strains of a Stable Defined Moderately Diverse Mouse Microbiota 2 (sDMDMm2).</title>
        <authorList>
            <person name="Uchimura Y."/>
            <person name="Wyss M."/>
            <person name="Brugiroux S."/>
            <person name="Limenitakis J.P."/>
            <person name="Stecher B."/>
            <person name="McCoy K.D."/>
            <person name="Macpherson A.J."/>
        </authorList>
    </citation>
    <scope>NUCLEOTIDE SEQUENCE</scope>
    <source>
        <strain evidence="1">YL27</strain>
    </source>
</reference>
<evidence type="ECO:0000313" key="1">
    <source>
        <dbReference type="EMBL" id="ANU62948.1"/>
    </source>
</evidence>
<proteinExistence type="predicted"/>
<organism evidence="1 3">
    <name type="scientific">Muribaculum intestinale</name>
    <dbReference type="NCBI Taxonomy" id="1796646"/>
    <lineage>
        <taxon>Bacteria</taxon>
        <taxon>Pseudomonadati</taxon>
        <taxon>Bacteroidota</taxon>
        <taxon>Bacteroidia</taxon>
        <taxon>Bacteroidales</taxon>
        <taxon>Muribaculaceae</taxon>
        <taxon>Muribaculum</taxon>
    </lineage>
</organism>
<dbReference type="EMBL" id="SRYD01000019">
    <property type="protein sequence ID" value="TGY74612.1"/>
    <property type="molecule type" value="Genomic_DNA"/>
</dbReference>
<dbReference type="GeneID" id="65535994"/>
<dbReference type="AlphaFoldDB" id="A0A1B1S820"/>
<dbReference type="EMBL" id="CP015402">
    <property type="protein sequence ID" value="ANU62948.1"/>
    <property type="molecule type" value="Genomic_DNA"/>
</dbReference>
<dbReference type="Pfam" id="PF14054">
    <property type="entry name" value="DUF4249"/>
    <property type="match status" value="1"/>
</dbReference>
<dbReference type="InterPro" id="IPR025345">
    <property type="entry name" value="DUF4249"/>
</dbReference>
<accession>A0A1Z2XDP2</accession>
<dbReference type="OrthoDB" id="1077294at2"/>
<dbReference type="STRING" id="1796646.A4V02_03925"/>
<reference evidence="3" key="1">
    <citation type="submission" date="2016-04" db="EMBL/GenBank/DDBJ databases">
        <title>Complete Genome Sequences of Twelve Strains of a Stable Defined Moderately Diverse Mouse Microbiota 2 (sDMDMm2).</title>
        <authorList>
            <person name="Uchimura Y."/>
            <person name="Wyss M."/>
            <person name="Brugiroux S."/>
            <person name="Limenitakis J.P."/>
            <person name="Stecher B."/>
            <person name="McCoy K.D."/>
            <person name="Macpherson A.J."/>
        </authorList>
    </citation>
    <scope>NUCLEOTIDE SEQUENCE [LARGE SCALE GENOMIC DNA]</scope>
    <source>
        <strain evidence="3">YL27</strain>
    </source>
</reference>
<evidence type="ECO:0000313" key="4">
    <source>
        <dbReference type="Proteomes" id="UP000306630"/>
    </source>
</evidence>
<dbReference type="Proteomes" id="UP000306630">
    <property type="component" value="Unassembled WGS sequence"/>
</dbReference>
<evidence type="ECO:0000313" key="3">
    <source>
        <dbReference type="Proteomes" id="UP000186351"/>
    </source>
</evidence>
<sequence length="327" mass="37028">MRNKQYLLSALFPVMLISCYHEVDLDEYRDKDGENILTINSLVCPDSSLQVSATKTYFFSDIHNDRTYVKDLNILVKVNEVGRGIMEYDKTRNLYISDIKIQSGDRVTISTEYSETFVSASDIMPDAASIEGVSVERQGPVSIYTNSDFIFTYGITFTDRPDEDNYYFLQWDAVERGKDIRMGERDFAHELVFQQLASQIHSTLPGWEPYSPYGLPFSDKGIDGKEHTIVVKEIVQMVKGSNEWRKTQMKRGFRLYAISKAYYDYLVSVLINQTGDKGLQGGMIDLGIADPVKVFSNIEGGVGILGCYTMAESEIDVMKIVGPFPTE</sequence>
<protein>
    <submittedName>
        <fullName evidence="2">DUF4249 domain-containing protein</fullName>
    </submittedName>
</protein>